<keyword evidence="3 6" id="KW-0413">Isomerase</keyword>
<dbReference type="InterPro" id="IPR044665">
    <property type="entry name" value="E_coli_cyclophilin_A-like"/>
</dbReference>
<dbReference type="EMBL" id="VDES01000002">
    <property type="protein sequence ID" value="MBA1375261.1"/>
    <property type="molecule type" value="Genomic_DNA"/>
</dbReference>
<gene>
    <name evidence="6" type="ORF">FG486_13005</name>
</gene>
<evidence type="ECO:0000313" key="6">
    <source>
        <dbReference type="EMBL" id="MBA1375261.1"/>
    </source>
</evidence>
<dbReference type="InterPro" id="IPR002130">
    <property type="entry name" value="Cyclophilin-type_PPIase_dom"/>
</dbReference>
<dbReference type="Gene3D" id="2.40.100.10">
    <property type="entry name" value="Cyclophilin-like"/>
    <property type="match status" value="1"/>
</dbReference>
<accession>A0A7V8U914</accession>
<keyword evidence="4" id="KW-0732">Signal</keyword>
<keyword evidence="2" id="KW-0697">Rotamase</keyword>
<organism evidence="6 7">
    <name type="scientific">Sphingomonas ursincola</name>
    <dbReference type="NCBI Taxonomy" id="56361"/>
    <lineage>
        <taxon>Bacteria</taxon>
        <taxon>Pseudomonadati</taxon>
        <taxon>Pseudomonadota</taxon>
        <taxon>Alphaproteobacteria</taxon>
        <taxon>Sphingomonadales</taxon>
        <taxon>Sphingomonadaceae</taxon>
        <taxon>Sphingomonas</taxon>
    </lineage>
</organism>
<sequence>MTRWLALIAAALALFAPAFAQDAPAANAAPQPPLPLVEIVTDVGTLTVEVDTRRAPITGKNFLAYVDKKMLDGVVFYRVVKAADDFGFVQFGGLGDPKRMLPPIAHEPTSQTGLSHTDGVLSVARFEPGSARGEFTIMLGAQTGLDANPSAPGDNLGYAAFAKVVKGREVLTRILDTPIDPAKTVSGVFAGEMPGNPVRITSARRITAP</sequence>
<dbReference type="PANTHER" id="PTHR43246">
    <property type="entry name" value="PEPTIDYL-PROLYL CIS-TRANS ISOMERASE CYP38, CHLOROPLASTIC"/>
    <property type="match status" value="1"/>
</dbReference>
<reference evidence="6 7" key="1">
    <citation type="journal article" date="1994" name="Int. J. Syst. Bacteriol.">
        <title>Phylogenetic positions of novel aerobic, bacteriochlorophyll a-containing bacteria and description of Roseococcus thiosulfatophilus gen. nov., sp. nov., Erythromicrobium ramosum gen. nov., sp. nov., and Erythrobacter litoralis sp. nov.</title>
        <authorList>
            <person name="Yurkov V."/>
            <person name="Stackebrandt E."/>
            <person name="Holmes A."/>
            <person name="Fuerst J.A."/>
            <person name="Hugenholtz P."/>
            <person name="Golecki J."/>
            <person name="Gad'on N."/>
            <person name="Gorlenko V.M."/>
            <person name="Kompantseva E.I."/>
            <person name="Drews G."/>
        </authorList>
    </citation>
    <scope>NUCLEOTIDE SEQUENCE [LARGE SCALE GENOMIC DNA]</scope>
    <source>
        <strain evidence="6 7">KR-99</strain>
    </source>
</reference>
<dbReference type="RefSeq" id="WP_181267812.1">
    <property type="nucleotide sequence ID" value="NZ_BAAAGB010000001.1"/>
</dbReference>
<evidence type="ECO:0000256" key="3">
    <source>
        <dbReference type="ARBA" id="ARBA00023235"/>
    </source>
</evidence>
<evidence type="ECO:0000256" key="2">
    <source>
        <dbReference type="ARBA" id="ARBA00023110"/>
    </source>
</evidence>
<dbReference type="PROSITE" id="PS50072">
    <property type="entry name" value="CSA_PPIASE_2"/>
    <property type="match status" value="1"/>
</dbReference>
<dbReference type="AlphaFoldDB" id="A0A7V8U914"/>
<dbReference type="GO" id="GO:0003755">
    <property type="term" value="F:peptidyl-prolyl cis-trans isomerase activity"/>
    <property type="evidence" value="ECO:0007669"/>
    <property type="project" value="UniProtKB-KW"/>
</dbReference>
<proteinExistence type="predicted"/>
<feature type="signal peptide" evidence="4">
    <location>
        <begin position="1"/>
        <end position="20"/>
    </location>
</feature>
<dbReference type="Pfam" id="PF00160">
    <property type="entry name" value="Pro_isomerase"/>
    <property type="match status" value="1"/>
</dbReference>
<dbReference type="EC" id="5.2.1.8" evidence="1"/>
<name>A0A7V8U914_9SPHN</name>
<feature type="chain" id="PRO_5030759524" description="peptidylprolyl isomerase" evidence="4">
    <location>
        <begin position="21"/>
        <end position="209"/>
    </location>
</feature>
<keyword evidence="7" id="KW-1185">Reference proteome</keyword>
<evidence type="ECO:0000313" key="7">
    <source>
        <dbReference type="Proteomes" id="UP000589292"/>
    </source>
</evidence>
<dbReference type="InterPro" id="IPR029000">
    <property type="entry name" value="Cyclophilin-like_dom_sf"/>
</dbReference>
<dbReference type="Proteomes" id="UP000589292">
    <property type="component" value="Unassembled WGS sequence"/>
</dbReference>
<dbReference type="SUPFAM" id="SSF50891">
    <property type="entry name" value="Cyclophilin-like"/>
    <property type="match status" value="1"/>
</dbReference>
<comment type="caution">
    <text evidence="6">The sequence shown here is derived from an EMBL/GenBank/DDBJ whole genome shotgun (WGS) entry which is preliminary data.</text>
</comment>
<protein>
    <recommendedName>
        <fullName evidence="1">peptidylprolyl isomerase</fullName>
        <ecNumber evidence="1">5.2.1.8</ecNumber>
    </recommendedName>
</protein>
<evidence type="ECO:0000256" key="1">
    <source>
        <dbReference type="ARBA" id="ARBA00013194"/>
    </source>
</evidence>
<feature type="domain" description="PPIase cyclophilin-type" evidence="5">
    <location>
        <begin position="41"/>
        <end position="205"/>
    </location>
</feature>
<evidence type="ECO:0000256" key="4">
    <source>
        <dbReference type="SAM" id="SignalP"/>
    </source>
</evidence>
<evidence type="ECO:0000259" key="5">
    <source>
        <dbReference type="PROSITE" id="PS50072"/>
    </source>
</evidence>